<comment type="caution">
    <text evidence="1">The sequence shown here is derived from an EMBL/GenBank/DDBJ whole genome shotgun (WGS) entry which is preliminary data.</text>
</comment>
<protein>
    <submittedName>
        <fullName evidence="1">Uncharacterized protein</fullName>
    </submittedName>
</protein>
<evidence type="ECO:0000313" key="1">
    <source>
        <dbReference type="EMBL" id="KAI0044738.1"/>
    </source>
</evidence>
<proteinExistence type="predicted"/>
<evidence type="ECO:0000313" key="2">
    <source>
        <dbReference type="Proteomes" id="UP000814033"/>
    </source>
</evidence>
<name>A0ACB8RMM6_9AGAM</name>
<gene>
    <name evidence="1" type="ORF">FA95DRAFT_1561932</name>
</gene>
<reference evidence="1" key="2">
    <citation type="journal article" date="2022" name="New Phytol.">
        <title>Evolutionary transition to the ectomycorrhizal habit in the genomes of a hyperdiverse lineage of mushroom-forming fungi.</title>
        <authorList>
            <person name="Looney B."/>
            <person name="Miyauchi S."/>
            <person name="Morin E."/>
            <person name="Drula E."/>
            <person name="Courty P.E."/>
            <person name="Kohler A."/>
            <person name="Kuo A."/>
            <person name="LaButti K."/>
            <person name="Pangilinan J."/>
            <person name="Lipzen A."/>
            <person name="Riley R."/>
            <person name="Andreopoulos W."/>
            <person name="He G."/>
            <person name="Johnson J."/>
            <person name="Nolan M."/>
            <person name="Tritt A."/>
            <person name="Barry K.W."/>
            <person name="Grigoriev I.V."/>
            <person name="Nagy L.G."/>
            <person name="Hibbett D."/>
            <person name="Henrissat B."/>
            <person name="Matheny P.B."/>
            <person name="Labbe J."/>
            <person name="Martin F.M."/>
        </authorList>
    </citation>
    <scope>NUCLEOTIDE SEQUENCE</scope>
    <source>
        <strain evidence="1">FP105234-sp</strain>
    </source>
</reference>
<keyword evidence="2" id="KW-1185">Reference proteome</keyword>
<dbReference type="Proteomes" id="UP000814033">
    <property type="component" value="Unassembled WGS sequence"/>
</dbReference>
<accession>A0ACB8RMM6</accession>
<reference evidence="1" key="1">
    <citation type="submission" date="2021-02" db="EMBL/GenBank/DDBJ databases">
        <authorList>
            <consortium name="DOE Joint Genome Institute"/>
            <person name="Ahrendt S."/>
            <person name="Looney B.P."/>
            <person name="Miyauchi S."/>
            <person name="Morin E."/>
            <person name="Drula E."/>
            <person name="Courty P.E."/>
            <person name="Chicoki N."/>
            <person name="Fauchery L."/>
            <person name="Kohler A."/>
            <person name="Kuo A."/>
            <person name="Labutti K."/>
            <person name="Pangilinan J."/>
            <person name="Lipzen A."/>
            <person name="Riley R."/>
            <person name="Andreopoulos W."/>
            <person name="He G."/>
            <person name="Johnson J."/>
            <person name="Barry K.W."/>
            <person name="Grigoriev I.V."/>
            <person name="Nagy L."/>
            <person name="Hibbett D."/>
            <person name="Henrissat B."/>
            <person name="Matheny P.B."/>
            <person name="Labbe J."/>
            <person name="Martin F."/>
        </authorList>
    </citation>
    <scope>NUCLEOTIDE SEQUENCE</scope>
    <source>
        <strain evidence="1">FP105234-sp</strain>
    </source>
</reference>
<dbReference type="EMBL" id="MU275973">
    <property type="protein sequence ID" value="KAI0044738.1"/>
    <property type="molecule type" value="Genomic_DNA"/>
</dbReference>
<sequence>MSSNAARMSEPTPPNNPSLATSYWDSAFSARVPAIIPLSVPDVLLSTFDEEERAIIRVVRQLRTLRNTRAPISRLPHELLTRIFALCAPADTREVEDWRKDYTVDYDEGEDITAETSADEVNSTPDEGGDLTAGLKTKSTDKDDKYEYAANCYMDDQLREQYCTRPLIAVTHVCRAWRTLAINSALLWVVIDLSFGEHGAHEMVRRAKNAPLTFIRVMDDDEEETSYMIPQESALGLIIDNSPHVRSLRLDGHDQALNALLDDLPSDMPLLESLHLKQIFTQYVSLSLQSRNASNLHAPRLCHLLSHQFRRTLDWARPSLHSIESLEVAVDNDVLTPLATVIDILEGLPNLARLCIASCSYDRHSKWLASRLRGRRVILQRLMQLTLRGSPWECTYLLANLAVPARALLRLNVDCDTAPDEELKGFFEALRQSMGSREGARGDPFEPVAARIQSSPPCRLLVEAWMEYPGDLHICSRARKPEPDVLLDIHWMRGLGVGAEPAIAAAACKLFWGSALAQVALTAKLKSDGWDSLIVQSPRLRRVCAWGITGEAFLSMLVDQALPMAEDGRAGAATVVLPHLSSLALSRIRKGIHGVEEFSGWCAERARSGHPVSQVVLKVL</sequence>
<organism evidence="1 2">
    <name type="scientific">Auriscalpium vulgare</name>
    <dbReference type="NCBI Taxonomy" id="40419"/>
    <lineage>
        <taxon>Eukaryota</taxon>
        <taxon>Fungi</taxon>
        <taxon>Dikarya</taxon>
        <taxon>Basidiomycota</taxon>
        <taxon>Agaricomycotina</taxon>
        <taxon>Agaricomycetes</taxon>
        <taxon>Russulales</taxon>
        <taxon>Auriscalpiaceae</taxon>
        <taxon>Auriscalpium</taxon>
    </lineage>
</organism>